<dbReference type="PANTHER" id="PTHR34220:SF7">
    <property type="entry name" value="SENSOR HISTIDINE KINASE YPDA"/>
    <property type="match status" value="1"/>
</dbReference>
<sequence length="565" mass="64606">MFKTQFKSNVWALLAFSLALVGLTIWSVTSAQNFYVFDLLYGQDVTPIKRLELKSINEASPWQQKINFHQKSGTYLLRGEVDLANASDKHLGMLVVLQASYKLYWDGQLIETNGVVGDSKTSEVPGKMNNTVIIPRALTTQGKHQVLFQLSNYHRSSANSFRLLLVGTYDQLTQRPLIFTAILYILAGSFFTIAIYYLLLYLIAYRQASLLVFGMLSLCFCLLTLFEHSKPIYQYPYPWHLTRLMIIDALSYAISYLIVLFFLLRFQPPRQPLILLVLTLLLVSMHQLNFNPEGVFYMYISALFIALLIIIRAMWQKQRGSLEAFSGILACFISLNYYDLTLFLGFFGLIVFMLISLSIQLKAQQQTEKNALLRSSRLEIELLKKQLQPHFLMNTLTSVIGWIEAEPATSVKLIEALADELKILLQIASEKLITLSQEIALCQAHIAVMRYRKNTVYTLEVQYEKEDVMIPPAIFHTLLENGITHSDAHAGGLVFMLKQQLHAQGITYVFTSKHRQSKNEITTTGTNGTGHRYIKARLDESFSGRWEFYSENTPNGWQDVIHLKK</sequence>
<feature type="transmembrane region" description="Helical" evidence="1">
    <location>
        <begin position="177"/>
        <end position="201"/>
    </location>
</feature>
<keyword evidence="3" id="KW-0808">Transferase</keyword>
<keyword evidence="1" id="KW-0812">Transmembrane</keyword>
<name>A1ZRN1_MICM2</name>
<organism evidence="3 4">
    <name type="scientific">Microscilla marina ATCC 23134</name>
    <dbReference type="NCBI Taxonomy" id="313606"/>
    <lineage>
        <taxon>Bacteria</taxon>
        <taxon>Pseudomonadati</taxon>
        <taxon>Bacteroidota</taxon>
        <taxon>Cytophagia</taxon>
        <taxon>Cytophagales</taxon>
        <taxon>Microscillaceae</taxon>
        <taxon>Microscilla</taxon>
    </lineage>
</organism>
<dbReference type="AlphaFoldDB" id="A1ZRN1"/>
<keyword evidence="1" id="KW-1133">Transmembrane helix</keyword>
<accession>A1ZRN1</accession>
<dbReference type="GO" id="GO:0016020">
    <property type="term" value="C:membrane"/>
    <property type="evidence" value="ECO:0007669"/>
    <property type="project" value="InterPro"/>
</dbReference>
<dbReference type="OrthoDB" id="625140at2"/>
<dbReference type="InterPro" id="IPR050640">
    <property type="entry name" value="Bact_2-comp_sensor_kinase"/>
</dbReference>
<dbReference type="Pfam" id="PF06580">
    <property type="entry name" value="His_kinase"/>
    <property type="match status" value="1"/>
</dbReference>
<dbReference type="GO" id="GO:0000155">
    <property type="term" value="F:phosphorelay sensor kinase activity"/>
    <property type="evidence" value="ECO:0007669"/>
    <property type="project" value="InterPro"/>
</dbReference>
<dbReference type="InterPro" id="IPR010559">
    <property type="entry name" value="Sig_transdc_His_kin_internal"/>
</dbReference>
<evidence type="ECO:0000259" key="2">
    <source>
        <dbReference type="Pfam" id="PF06580"/>
    </source>
</evidence>
<keyword evidence="3" id="KW-0418">Kinase</keyword>
<gene>
    <name evidence="3" type="ORF">M23134_03587</name>
</gene>
<feature type="domain" description="Signal transduction histidine kinase internal region" evidence="2">
    <location>
        <begin position="379"/>
        <end position="453"/>
    </location>
</feature>
<keyword evidence="1" id="KW-0472">Membrane</keyword>
<dbReference type="EMBL" id="AAWS01000028">
    <property type="protein sequence ID" value="EAY26936.1"/>
    <property type="molecule type" value="Genomic_DNA"/>
</dbReference>
<feature type="transmembrane region" description="Helical" evidence="1">
    <location>
        <begin position="296"/>
        <end position="315"/>
    </location>
</feature>
<feature type="transmembrane region" description="Helical" evidence="1">
    <location>
        <begin position="246"/>
        <end position="266"/>
    </location>
</feature>
<feature type="transmembrane region" description="Helical" evidence="1">
    <location>
        <begin position="208"/>
        <end position="226"/>
    </location>
</feature>
<keyword evidence="4" id="KW-1185">Reference proteome</keyword>
<dbReference type="eggNOG" id="COG2972">
    <property type="taxonomic scope" value="Bacteria"/>
</dbReference>
<proteinExistence type="predicted"/>
<feature type="transmembrane region" description="Helical" evidence="1">
    <location>
        <begin position="273"/>
        <end position="290"/>
    </location>
</feature>
<dbReference type="Proteomes" id="UP000004095">
    <property type="component" value="Unassembled WGS sequence"/>
</dbReference>
<dbReference type="PANTHER" id="PTHR34220">
    <property type="entry name" value="SENSOR HISTIDINE KINASE YPDA"/>
    <property type="match status" value="1"/>
</dbReference>
<protein>
    <submittedName>
        <fullName evidence="3">Histidine kinase family</fullName>
    </submittedName>
</protein>
<reference evidence="3 4" key="1">
    <citation type="submission" date="2007-01" db="EMBL/GenBank/DDBJ databases">
        <authorList>
            <person name="Haygood M."/>
            <person name="Podell S."/>
            <person name="Anderson C."/>
            <person name="Hopkinson B."/>
            <person name="Roe K."/>
            <person name="Barbeau K."/>
            <person name="Gaasterland T."/>
            <person name="Ferriera S."/>
            <person name="Johnson J."/>
            <person name="Kravitz S."/>
            <person name="Beeson K."/>
            <person name="Sutton G."/>
            <person name="Rogers Y.-H."/>
            <person name="Friedman R."/>
            <person name="Frazier M."/>
            <person name="Venter J.C."/>
        </authorList>
    </citation>
    <scope>NUCLEOTIDE SEQUENCE [LARGE SCALE GENOMIC DNA]</scope>
    <source>
        <strain evidence="3 4">ATCC 23134</strain>
    </source>
</reference>
<comment type="caution">
    <text evidence="3">The sequence shown here is derived from an EMBL/GenBank/DDBJ whole genome shotgun (WGS) entry which is preliminary data.</text>
</comment>
<dbReference type="RefSeq" id="WP_004156513.1">
    <property type="nucleotide sequence ID" value="NZ_AAWS01000028.1"/>
</dbReference>
<evidence type="ECO:0000313" key="4">
    <source>
        <dbReference type="Proteomes" id="UP000004095"/>
    </source>
</evidence>
<evidence type="ECO:0000313" key="3">
    <source>
        <dbReference type="EMBL" id="EAY26936.1"/>
    </source>
</evidence>
<evidence type="ECO:0000256" key="1">
    <source>
        <dbReference type="SAM" id="Phobius"/>
    </source>
</evidence>